<organism evidence="9 10">
    <name type="scientific">Aquicella siphonis</name>
    <dbReference type="NCBI Taxonomy" id="254247"/>
    <lineage>
        <taxon>Bacteria</taxon>
        <taxon>Pseudomonadati</taxon>
        <taxon>Pseudomonadota</taxon>
        <taxon>Gammaproteobacteria</taxon>
        <taxon>Legionellales</taxon>
        <taxon>Coxiellaceae</taxon>
        <taxon>Aquicella</taxon>
    </lineage>
</organism>
<feature type="domain" description="L,D-TPase catalytic" evidence="8">
    <location>
        <begin position="42"/>
        <end position="173"/>
    </location>
</feature>
<dbReference type="GO" id="GO:0005576">
    <property type="term" value="C:extracellular region"/>
    <property type="evidence" value="ECO:0007669"/>
    <property type="project" value="TreeGrafter"/>
</dbReference>
<name>A0A5E4PL70_9COXI</name>
<dbReference type="SUPFAM" id="SSF141523">
    <property type="entry name" value="L,D-transpeptidase catalytic domain-like"/>
    <property type="match status" value="1"/>
</dbReference>
<accession>A0A5E4PL70</accession>
<evidence type="ECO:0000313" key="10">
    <source>
        <dbReference type="Proteomes" id="UP000324194"/>
    </source>
</evidence>
<comment type="pathway">
    <text evidence="1 7">Cell wall biogenesis; peptidoglycan biosynthesis.</text>
</comment>
<dbReference type="Proteomes" id="UP000324194">
    <property type="component" value="Chromosome 2"/>
</dbReference>
<dbReference type="InterPro" id="IPR038063">
    <property type="entry name" value="Transpep_catalytic_dom"/>
</dbReference>
<dbReference type="UniPathway" id="UPA00219"/>
<evidence type="ECO:0000256" key="5">
    <source>
        <dbReference type="ARBA" id="ARBA00022984"/>
    </source>
</evidence>
<keyword evidence="10" id="KW-1185">Reference proteome</keyword>
<dbReference type="GO" id="GO:0016740">
    <property type="term" value="F:transferase activity"/>
    <property type="evidence" value="ECO:0007669"/>
    <property type="project" value="UniProtKB-KW"/>
</dbReference>
<evidence type="ECO:0000256" key="6">
    <source>
        <dbReference type="ARBA" id="ARBA00023316"/>
    </source>
</evidence>
<feature type="active site" description="Nucleophile" evidence="7">
    <location>
        <position position="140"/>
    </location>
</feature>
<dbReference type="InterPro" id="IPR050979">
    <property type="entry name" value="LD-transpeptidase"/>
</dbReference>
<evidence type="ECO:0000256" key="1">
    <source>
        <dbReference type="ARBA" id="ARBA00004752"/>
    </source>
</evidence>
<dbReference type="Gene3D" id="2.40.440.10">
    <property type="entry name" value="L,D-transpeptidase catalytic domain-like"/>
    <property type="match status" value="1"/>
</dbReference>
<dbReference type="GO" id="GO:0008360">
    <property type="term" value="P:regulation of cell shape"/>
    <property type="evidence" value="ECO:0007669"/>
    <property type="project" value="UniProtKB-UniRule"/>
</dbReference>
<protein>
    <recommendedName>
        <fullName evidence="8">L,D-TPase catalytic domain-containing protein</fullName>
    </recommendedName>
</protein>
<evidence type="ECO:0000259" key="8">
    <source>
        <dbReference type="PROSITE" id="PS52029"/>
    </source>
</evidence>
<dbReference type="PANTHER" id="PTHR30582">
    <property type="entry name" value="L,D-TRANSPEPTIDASE"/>
    <property type="match status" value="1"/>
</dbReference>
<sequence>MQTLRMLAVLFTIPMLLYPFSAYSKKIHHRSLPSQIAPLGEKVIIIDPNIHAFGAYNANGVLVRSGMVTAGGYWCKDIKRRCLTKAGSFRIYSLGGPGCKSHKYPLPHGGAPMPYCMFFNGSQGLHGSYQVVYGNISHGCVRLHVADAKWLRYHFVQGPSASNGYRGTRVIVRPY</sequence>
<reference evidence="9 10" key="1">
    <citation type="submission" date="2019-08" db="EMBL/GenBank/DDBJ databases">
        <authorList>
            <person name="Guy L."/>
        </authorList>
    </citation>
    <scope>NUCLEOTIDE SEQUENCE [LARGE SCALE GENOMIC DNA]</scope>
    <source>
        <strain evidence="9 10">SGT-108</strain>
    </source>
</reference>
<proteinExistence type="inferred from homology"/>
<dbReference type="Pfam" id="PF03734">
    <property type="entry name" value="YkuD"/>
    <property type="match status" value="1"/>
</dbReference>
<dbReference type="OrthoDB" id="463216at2"/>
<dbReference type="CDD" id="cd16913">
    <property type="entry name" value="YkuD_like"/>
    <property type="match status" value="1"/>
</dbReference>
<evidence type="ECO:0000256" key="2">
    <source>
        <dbReference type="ARBA" id="ARBA00005992"/>
    </source>
</evidence>
<keyword evidence="3" id="KW-0808">Transferase</keyword>
<dbReference type="EMBL" id="LR699120">
    <property type="protein sequence ID" value="VVC77127.1"/>
    <property type="molecule type" value="Genomic_DNA"/>
</dbReference>
<evidence type="ECO:0000256" key="3">
    <source>
        <dbReference type="ARBA" id="ARBA00022679"/>
    </source>
</evidence>
<dbReference type="InterPro" id="IPR005490">
    <property type="entry name" value="LD_TPept_cat_dom"/>
</dbReference>
<feature type="active site" description="Proton donor/acceptor" evidence="7">
    <location>
        <position position="126"/>
    </location>
</feature>
<evidence type="ECO:0000256" key="4">
    <source>
        <dbReference type="ARBA" id="ARBA00022960"/>
    </source>
</evidence>
<dbReference type="AlphaFoldDB" id="A0A5E4PL70"/>
<keyword evidence="6 7" id="KW-0961">Cell wall biogenesis/degradation</keyword>
<dbReference type="GO" id="GO:0071972">
    <property type="term" value="F:peptidoglycan L,D-transpeptidase activity"/>
    <property type="evidence" value="ECO:0007669"/>
    <property type="project" value="TreeGrafter"/>
</dbReference>
<keyword evidence="4 7" id="KW-0133">Cell shape</keyword>
<keyword evidence="5 7" id="KW-0573">Peptidoglycan synthesis</keyword>
<dbReference type="GO" id="GO:0018104">
    <property type="term" value="P:peptidoglycan-protein cross-linking"/>
    <property type="evidence" value="ECO:0007669"/>
    <property type="project" value="TreeGrafter"/>
</dbReference>
<evidence type="ECO:0000256" key="7">
    <source>
        <dbReference type="PROSITE-ProRule" id="PRU01373"/>
    </source>
</evidence>
<dbReference type="PANTHER" id="PTHR30582:SF2">
    <property type="entry name" value="L,D-TRANSPEPTIDASE YCIB-RELATED"/>
    <property type="match status" value="1"/>
</dbReference>
<dbReference type="KEGG" id="asip:AQUSIP_24540"/>
<dbReference type="RefSeq" id="WP_148340523.1">
    <property type="nucleotide sequence ID" value="NZ_LR699120.1"/>
</dbReference>
<comment type="similarity">
    <text evidence="2">Belongs to the YkuD family.</text>
</comment>
<evidence type="ECO:0000313" key="9">
    <source>
        <dbReference type="EMBL" id="VVC77127.1"/>
    </source>
</evidence>
<dbReference type="PROSITE" id="PS52029">
    <property type="entry name" value="LD_TPASE"/>
    <property type="match status" value="1"/>
</dbReference>
<gene>
    <name evidence="9" type="ORF">AQUSIP_24540</name>
</gene>
<dbReference type="GO" id="GO:0071555">
    <property type="term" value="P:cell wall organization"/>
    <property type="evidence" value="ECO:0007669"/>
    <property type="project" value="UniProtKB-UniRule"/>
</dbReference>